<name>A0AAE1F5C7_PETCI</name>
<feature type="compositionally biased region" description="Basic residues" evidence="1">
    <location>
        <begin position="1"/>
        <end position="16"/>
    </location>
</feature>
<evidence type="ECO:0000313" key="3">
    <source>
        <dbReference type="Proteomes" id="UP001286313"/>
    </source>
</evidence>
<proteinExistence type="predicted"/>
<gene>
    <name evidence="2" type="ORF">Pcinc_027020</name>
</gene>
<dbReference type="AlphaFoldDB" id="A0AAE1F5C7"/>
<dbReference type="Proteomes" id="UP001286313">
    <property type="component" value="Unassembled WGS sequence"/>
</dbReference>
<accession>A0AAE1F5C7</accession>
<dbReference type="EMBL" id="JAWQEG010003183">
    <property type="protein sequence ID" value="KAK3867523.1"/>
    <property type="molecule type" value="Genomic_DNA"/>
</dbReference>
<organism evidence="2 3">
    <name type="scientific">Petrolisthes cinctipes</name>
    <name type="common">Flat porcelain crab</name>
    <dbReference type="NCBI Taxonomy" id="88211"/>
    <lineage>
        <taxon>Eukaryota</taxon>
        <taxon>Metazoa</taxon>
        <taxon>Ecdysozoa</taxon>
        <taxon>Arthropoda</taxon>
        <taxon>Crustacea</taxon>
        <taxon>Multicrustacea</taxon>
        <taxon>Malacostraca</taxon>
        <taxon>Eumalacostraca</taxon>
        <taxon>Eucarida</taxon>
        <taxon>Decapoda</taxon>
        <taxon>Pleocyemata</taxon>
        <taxon>Anomura</taxon>
        <taxon>Galatheoidea</taxon>
        <taxon>Porcellanidae</taxon>
        <taxon>Petrolisthes</taxon>
    </lineage>
</organism>
<evidence type="ECO:0000313" key="2">
    <source>
        <dbReference type="EMBL" id="KAK3867523.1"/>
    </source>
</evidence>
<evidence type="ECO:0000256" key="1">
    <source>
        <dbReference type="SAM" id="MobiDB-lite"/>
    </source>
</evidence>
<protein>
    <submittedName>
        <fullName evidence="2">Uncharacterized protein</fullName>
    </submittedName>
</protein>
<feature type="compositionally biased region" description="Basic residues" evidence="1">
    <location>
        <begin position="23"/>
        <end position="37"/>
    </location>
</feature>
<reference evidence="2" key="1">
    <citation type="submission" date="2023-10" db="EMBL/GenBank/DDBJ databases">
        <title>Genome assemblies of two species of porcelain crab, Petrolisthes cinctipes and Petrolisthes manimaculis (Anomura: Porcellanidae).</title>
        <authorList>
            <person name="Angst P."/>
        </authorList>
    </citation>
    <scope>NUCLEOTIDE SEQUENCE</scope>
    <source>
        <strain evidence="2">PB745_01</strain>
        <tissue evidence="2">Gill</tissue>
    </source>
</reference>
<comment type="caution">
    <text evidence="2">The sequence shown here is derived from an EMBL/GenBank/DDBJ whole genome shotgun (WGS) entry which is preliminary data.</text>
</comment>
<feature type="compositionally biased region" description="Basic and acidic residues" evidence="1">
    <location>
        <begin position="38"/>
        <end position="50"/>
    </location>
</feature>
<feature type="region of interest" description="Disordered" evidence="1">
    <location>
        <begin position="1"/>
        <end position="50"/>
    </location>
</feature>
<keyword evidence="3" id="KW-1185">Reference proteome</keyword>
<sequence>MRGARGKRMRGARGKRGYMAGGKRMRGARGKRMRGARGMREENERGTGQEWYIHPERVDKGKGTLDNFPEGGDVVQHYRGNAQIPWVARTTSPPIYDVGHKGRRRELLRKVRGRALLFGVQFSESNAQV</sequence>